<evidence type="ECO:0000313" key="4">
    <source>
        <dbReference type="Proteomes" id="UP000230233"/>
    </source>
</evidence>
<evidence type="ECO:0000256" key="2">
    <source>
        <dbReference type="SAM" id="Phobius"/>
    </source>
</evidence>
<dbReference type="Proteomes" id="UP000230233">
    <property type="component" value="Chromosome V"/>
</dbReference>
<keyword evidence="2" id="KW-1133">Transmembrane helix</keyword>
<feature type="compositionally biased region" description="Basic residues" evidence="1">
    <location>
        <begin position="129"/>
        <end position="139"/>
    </location>
</feature>
<gene>
    <name evidence="3" type="primary">Cnig_chr_V.g21122</name>
    <name evidence="3" type="ORF">B9Z55_021122</name>
</gene>
<reference evidence="4" key="1">
    <citation type="submission" date="2017-10" db="EMBL/GenBank/DDBJ databases">
        <title>Rapid genome shrinkage in a self-fertile nematode reveals novel sperm competition proteins.</title>
        <authorList>
            <person name="Yin D."/>
            <person name="Schwarz E.M."/>
            <person name="Thomas C.G."/>
            <person name="Felde R.L."/>
            <person name="Korf I.F."/>
            <person name="Cutter A.D."/>
            <person name="Schartner C.M."/>
            <person name="Ralston E.J."/>
            <person name="Meyer B.J."/>
            <person name="Haag E.S."/>
        </authorList>
    </citation>
    <scope>NUCLEOTIDE SEQUENCE [LARGE SCALE GENOMIC DNA]</scope>
    <source>
        <strain evidence="4">JU1422</strain>
    </source>
</reference>
<protein>
    <submittedName>
        <fullName evidence="3">Uncharacterized protein</fullName>
    </submittedName>
</protein>
<accession>A0A2G5TQS2</accession>
<evidence type="ECO:0000256" key="1">
    <source>
        <dbReference type="SAM" id="MobiDB-lite"/>
    </source>
</evidence>
<dbReference type="AlphaFoldDB" id="A0A2G5TQS2"/>
<sequence length="157" mass="17157">MKKVYNPQWPVIIGAVNVASAFLPSIIGQPPPPVPVPPPPPPPPEVIVNTENPSKPITIYITHPPQTTTQESLTIYSIILLVLIFVMCLISCAAGAGFWYWQNKKMEKEKRDQGFNGCDVDYMENGGRHGGKKKKKKRGTSSGGSSVGTTKTKTRKI</sequence>
<feature type="transmembrane region" description="Helical" evidence="2">
    <location>
        <begin position="9"/>
        <end position="27"/>
    </location>
</feature>
<proteinExistence type="predicted"/>
<dbReference type="OrthoDB" id="10363112at2759"/>
<evidence type="ECO:0000313" key="3">
    <source>
        <dbReference type="EMBL" id="PIC29588.1"/>
    </source>
</evidence>
<keyword evidence="2" id="KW-0812">Transmembrane</keyword>
<keyword evidence="2" id="KW-0472">Membrane</keyword>
<keyword evidence="4" id="KW-1185">Reference proteome</keyword>
<feature type="region of interest" description="Disordered" evidence="1">
    <location>
        <begin position="114"/>
        <end position="157"/>
    </location>
</feature>
<feature type="transmembrane region" description="Helical" evidence="2">
    <location>
        <begin position="75"/>
        <end position="101"/>
    </location>
</feature>
<name>A0A2G5TQS2_9PELO</name>
<comment type="caution">
    <text evidence="3">The sequence shown here is derived from an EMBL/GenBank/DDBJ whole genome shotgun (WGS) entry which is preliminary data.</text>
</comment>
<dbReference type="EMBL" id="PDUG01000005">
    <property type="protein sequence ID" value="PIC29588.1"/>
    <property type="molecule type" value="Genomic_DNA"/>
</dbReference>
<organism evidence="3 4">
    <name type="scientific">Caenorhabditis nigoni</name>
    <dbReference type="NCBI Taxonomy" id="1611254"/>
    <lineage>
        <taxon>Eukaryota</taxon>
        <taxon>Metazoa</taxon>
        <taxon>Ecdysozoa</taxon>
        <taxon>Nematoda</taxon>
        <taxon>Chromadorea</taxon>
        <taxon>Rhabditida</taxon>
        <taxon>Rhabditina</taxon>
        <taxon>Rhabditomorpha</taxon>
        <taxon>Rhabditoidea</taxon>
        <taxon>Rhabditidae</taxon>
        <taxon>Peloderinae</taxon>
        <taxon>Caenorhabditis</taxon>
    </lineage>
</organism>